<dbReference type="PANTHER" id="PTHR48081:SF5">
    <property type="entry name" value="ALPHA_BETA HYDROLASE FOLD-3 DOMAIN-CONTAINING PROTEIN"/>
    <property type="match status" value="1"/>
</dbReference>
<keyword evidence="5" id="KW-1185">Reference proteome</keyword>
<protein>
    <recommendedName>
        <fullName evidence="3">Alpha/beta hydrolase fold-3 domain-containing protein</fullName>
    </recommendedName>
</protein>
<dbReference type="SUPFAM" id="SSF53474">
    <property type="entry name" value="alpha/beta-Hydrolases"/>
    <property type="match status" value="1"/>
</dbReference>
<dbReference type="Proteomes" id="UP000279236">
    <property type="component" value="Unassembled WGS sequence"/>
</dbReference>
<evidence type="ECO:0000259" key="3">
    <source>
        <dbReference type="Pfam" id="PF07859"/>
    </source>
</evidence>
<dbReference type="AlphaFoldDB" id="A0A427XFB0"/>
<dbReference type="GeneID" id="39587608"/>
<gene>
    <name evidence="4" type="ORF">EHS24_003065</name>
</gene>
<evidence type="ECO:0000313" key="5">
    <source>
        <dbReference type="Proteomes" id="UP000279236"/>
    </source>
</evidence>
<evidence type="ECO:0000256" key="2">
    <source>
        <dbReference type="SAM" id="Phobius"/>
    </source>
</evidence>
<keyword evidence="2" id="KW-0472">Membrane</keyword>
<dbReference type="OrthoDB" id="2152029at2759"/>
<evidence type="ECO:0000313" key="4">
    <source>
        <dbReference type="EMBL" id="RSH77512.1"/>
    </source>
</evidence>
<proteinExistence type="predicted"/>
<comment type="caution">
    <text evidence="4">The sequence shown here is derived from an EMBL/GenBank/DDBJ whole genome shotgun (WGS) entry which is preliminary data.</text>
</comment>
<reference evidence="4 5" key="1">
    <citation type="submission" date="2018-11" db="EMBL/GenBank/DDBJ databases">
        <title>Genome sequence of Apiotrichum porosum DSM 27194.</title>
        <authorList>
            <person name="Aliyu H."/>
            <person name="Gorte O."/>
            <person name="Ochsenreither K."/>
        </authorList>
    </citation>
    <scope>NUCLEOTIDE SEQUENCE [LARGE SCALE GENOMIC DNA]</scope>
    <source>
        <strain evidence="4 5">DSM 27194</strain>
    </source>
</reference>
<dbReference type="STRING" id="105984.A0A427XFB0"/>
<dbReference type="InterPro" id="IPR013094">
    <property type="entry name" value="AB_hydrolase_3"/>
</dbReference>
<name>A0A427XFB0_9TREE</name>
<accession>A0A427XFB0</accession>
<organism evidence="4 5">
    <name type="scientific">Apiotrichum porosum</name>
    <dbReference type="NCBI Taxonomy" id="105984"/>
    <lineage>
        <taxon>Eukaryota</taxon>
        <taxon>Fungi</taxon>
        <taxon>Dikarya</taxon>
        <taxon>Basidiomycota</taxon>
        <taxon>Agaricomycotina</taxon>
        <taxon>Tremellomycetes</taxon>
        <taxon>Trichosporonales</taxon>
        <taxon>Trichosporonaceae</taxon>
        <taxon>Apiotrichum</taxon>
    </lineage>
</organism>
<evidence type="ECO:0000256" key="1">
    <source>
        <dbReference type="ARBA" id="ARBA00022801"/>
    </source>
</evidence>
<keyword evidence="1" id="KW-0378">Hydrolase</keyword>
<dbReference type="EMBL" id="RSCE01000015">
    <property type="protein sequence ID" value="RSH77512.1"/>
    <property type="molecule type" value="Genomic_DNA"/>
</dbReference>
<sequence>MWPLTPWRPLEPAPWQRSMLRLLTIGPIIASIPIVAVYHIGTYIYWRPKRGLARHLGVNVFRYLGAAIRLGCVAIRDPEEASIPKLAKYHRHLADAGEPRTIPPIKDDVPRLPVLESAGDKIKAAPFPGFMLAPKGTPQDDIWARAKPGEKGIFYIVGGGYEVGHPLQFFCPWDLVNETGLRLFTPNYRKTVVHDQAWPTQMFDLLAGWQYMIEELGFEPKNVVVHGSSAGGHGCLVLTRYLDELLQTGWTRWGLPAGLYASAPCCDQTGSMPSIDTNQHTDWLVDPRLIIFPVVLRYITNPTSDPYLCPALAPRPDLHFKRLAAANFPVYVDAGTDERLWDEVVRTVENMRYAGIDVHFTGYEGGTHCEYVFARSPVKFWPGVGFTWPLLVSQFKQFLKQAWPDVQTASA</sequence>
<dbReference type="RefSeq" id="XP_028472659.1">
    <property type="nucleotide sequence ID" value="XM_028618771.1"/>
</dbReference>
<dbReference type="InterPro" id="IPR029058">
    <property type="entry name" value="AB_hydrolase_fold"/>
</dbReference>
<dbReference type="Gene3D" id="3.40.50.1820">
    <property type="entry name" value="alpha/beta hydrolase"/>
    <property type="match status" value="1"/>
</dbReference>
<keyword evidence="2" id="KW-1133">Transmembrane helix</keyword>
<dbReference type="Pfam" id="PF07859">
    <property type="entry name" value="Abhydrolase_3"/>
    <property type="match status" value="1"/>
</dbReference>
<feature type="transmembrane region" description="Helical" evidence="2">
    <location>
        <begin position="20"/>
        <end position="46"/>
    </location>
</feature>
<dbReference type="GO" id="GO:0016787">
    <property type="term" value="F:hydrolase activity"/>
    <property type="evidence" value="ECO:0007669"/>
    <property type="project" value="UniProtKB-KW"/>
</dbReference>
<keyword evidence="2" id="KW-0812">Transmembrane</keyword>
<dbReference type="InterPro" id="IPR050300">
    <property type="entry name" value="GDXG_lipolytic_enzyme"/>
</dbReference>
<dbReference type="PANTHER" id="PTHR48081">
    <property type="entry name" value="AB HYDROLASE SUPERFAMILY PROTEIN C4A8.06C"/>
    <property type="match status" value="1"/>
</dbReference>
<feature type="domain" description="Alpha/beta hydrolase fold-3" evidence="3">
    <location>
        <begin position="154"/>
        <end position="369"/>
    </location>
</feature>